<dbReference type="AlphaFoldDB" id="A0ABD2HS05"/>
<dbReference type="CDD" id="cd08892">
    <property type="entry name" value="SRPBCC_Aha1"/>
    <property type="match status" value="1"/>
</dbReference>
<dbReference type="Pfam" id="PF09229">
    <property type="entry name" value="Aha1_N"/>
    <property type="match status" value="1"/>
</dbReference>
<dbReference type="InterPro" id="IPR013538">
    <property type="entry name" value="ASHA1/2-like_C"/>
</dbReference>
<gene>
    <name evidence="3" type="ORF">niasHT_037990</name>
</gene>
<dbReference type="SMART" id="SM01000">
    <property type="entry name" value="Aha1_N"/>
    <property type="match status" value="1"/>
</dbReference>
<dbReference type="SUPFAM" id="SSF103111">
    <property type="entry name" value="Activator of Hsp90 ATPase, Aha1"/>
    <property type="match status" value="1"/>
</dbReference>
<comment type="similarity">
    <text evidence="1">Belongs to the AHA1 family.</text>
</comment>
<dbReference type="PANTHER" id="PTHR13009:SF22">
    <property type="entry name" value="LD43819P"/>
    <property type="match status" value="1"/>
</dbReference>
<evidence type="ECO:0000256" key="1">
    <source>
        <dbReference type="ARBA" id="ARBA00006817"/>
    </source>
</evidence>
<dbReference type="Gene3D" id="3.30.530.20">
    <property type="match status" value="1"/>
</dbReference>
<name>A0ABD2HS05_9BILA</name>
<dbReference type="Proteomes" id="UP001620626">
    <property type="component" value="Unassembled WGS sequence"/>
</dbReference>
<dbReference type="PANTHER" id="PTHR13009">
    <property type="entry name" value="HEAT SHOCK PROTEIN 90 HSP90 CO-CHAPERONE AHA-1"/>
    <property type="match status" value="1"/>
</dbReference>
<proteinExistence type="inferred from homology"/>
<dbReference type="SUPFAM" id="SSF55961">
    <property type="entry name" value="Bet v1-like"/>
    <property type="match status" value="1"/>
</dbReference>
<organism evidence="3 4">
    <name type="scientific">Heterodera trifolii</name>
    <dbReference type="NCBI Taxonomy" id="157864"/>
    <lineage>
        <taxon>Eukaryota</taxon>
        <taxon>Metazoa</taxon>
        <taxon>Ecdysozoa</taxon>
        <taxon>Nematoda</taxon>
        <taxon>Chromadorea</taxon>
        <taxon>Rhabditida</taxon>
        <taxon>Tylenchina</taxon>
        <taxon>Tylenchomorpha</taxon>
        <taxon>Tylenchoidea</taxon>
        <taxon>Heteroderidae</taxon>
        <taxon>Heteroderinae</taxon>
        <taxon>Heterodera</taxon>
    </lineage>
</organism>
<comment type="caution">
    <text evidence="3">The sequence shown here is derived from an EMBL/GenBank/DDBJ whole genome shotgun (WGS) entry which is preliminary data.</text>
</comment>
<accession>A0ABD2HS05</accession>
<dbReference type="EMBL" id="JBICBT010001409">
    <property type="protein sequence ID" value="KAL3068000.1"/>
    <property type="molecule type" value="Genomic_DNA"/>
</dbReference>
<evidence type="ECO:0000313" key="3">
    <source>
        <dbReference type="EMBL" id="KAL3068000.1"/>
    </source>
</evidence>
<evidence type="ECO:0000313" key="4">
    <source>
        <dbReference type="Proteomes" id="UP001620626"/>
    </source>
</evidence>
<dbReference type="Pfam" id="PF08327">
    <property type="entry name" value="AHSA1"/>
    <property type="match status" value="1"/>
</dbReference>
<sequence length="347" mass="39197">MAKWGEGDPRWIVEERPDATNVNNWHWVEKNATPWSRERLRVLLLGQTLEKGPVRIEFSDFKKLEGEATANNRKAKLIFFFEWSIDVNFIATVSGSETEYKGSVEILNLSDENEAHEIEISVHIETAGPHENEIRHILSTEGLSFVRSKVGTYVRELKEEFSKGIILPVDSKGAIRPQAMATQGKTVVDKKRFQNDIIQKTEEKVTTAETQKDLKTGGFELVETFKVPPERLFEILTASELVSVWSPNSSIDAREGGQFSLLGGVMSGHFIKLTNAALISMAWRLKSYPSVHFANVTLTLKDKGDSTDLELKADQVPEQLIEDTKTGFSRYYFQNIGKKFGISLNLF</sequence>
<dbReference type="InterPro" id="IPR036338">
    <property type="entry name" value="Aha1"/>
</dbReference>
<keyword evidence="4" id="KW-1185">Reference proteome</keyword>
<protein>
    <recommendedName>
        <fullName evidence="2">Activator of Hsp90 ATPase AHSA1-like N-terminal domain-containing protein</fullName>
    </recommendedName>
</protein>
<dbReference type="Gene3D" id="3.15.10.20">
    <property type="entry name" value="Activator of Hsp90 ATPase Aha1, N-terminal domain"/>
    <property type="match status" value="1"/>
</dbReference>
<evidence type="ECO:0000259" key="2">
    <source>
        <dbReference type="SMART" id="SM01000"/>
    </source>
</evidence>
<dbReference type="InterPro" id="IPR023393">
    <property type="entry name" value="START-like_dom_sf"/>
</dbReference>
<reference evidence="3 4" key="1">
    <citation type="submission" date="2024-10" db="EMBL/GenBank/DDBJ databases">
        <authorList>
            <person name="Kim D."/>
        </authorList>
    </citation>
    <scope>NUCLEOTIDE SEQUENCE [LARGE SCALE GENOMIC DNA]</scope>
    <source>
        <strain evidence="3">BH-2024</strain>
    </source>
</reference>
<dbReference type="InterPro" id="IPR015310">
    <property type="entry name" value="AHSA1-like_N"/>
</dbReference>
<feature type="domain" description="Activator of Hsp90 ATPase AHSA1-like N-terminal" evidence="2">
    <location>
        <begin position="29"/>
        <end position="163"/>
    </location>
</feature>